<evidence type="ECO:0000313" key="2">
    <source>
        <dbReference type="EMBL" id="AVX03977.1"/>
    </source>
</evidence>
<dbReference type="SUPFAM" id="SSF54593">
    <property type="entry name" value="Glyoxalase/Bleomycin resistance protein/Dihydroxybiphenyl dioxygenase"/>
    <property type="match status" value="1"/>
</dbReference>
<gene>
    <name evidence="2" type="ORF">MXMO3_01447</name>
</gene>
<organism evidence="2 3">
    <name type="scientific">Maritalea myrionectae</name>
    <dbReference type="NCBI Taxonomy" id="454601"/>
    <lineage>
        <taxon>Bacteria</taxon>
        <taxon>Pseudomonadati</taxon>
        <taxon>Pseudomonadota</taxon>
        <taxon>Alphaproteobacteria</taxon>
        <taxon>Hyphomicrobiales</taxon>
        <taxon>Devosiaceae</taxon>
        <taxon>Maritalea</taxon>
    </lineage>
</organism>
<dbReference type="Gene3D" id="3.30.720.120">
    <property type="match status" value="1"/>
</dbReference>
<dbReference type="Proteomes" id="UP000258927">
    <property type="component" value="Chromosome"/>
</dbReference>
<accession>A0A2R4MD65</accession>
<dbReference type="STRING" id="1122213.GCA_000423365_01347"/>
<dbReference type="Pfam" id="PF00903">
    <property type="entry name" value="Glyoxalase"/>
    <property type="match status" value="1"/>
</dbReference>
<dbReference type="InterPro" id="IPR037523">
    <property type="entry name" value="VOC_core"/>
</dbReference>
<dbReference type="Gene3D" id="3.30.720.110">
    <property type="match status" value="1"/>
</dbReference>
<dbReference type="PROSITE" id="PS51819">
    <property type="entry name" value="VOC"/>
    <property type="match status" value="1"/>
</dbReference>
<evidence type="ECO:0000313" key="3">
    <source>
        <dbReference type="Proteomes" id="UP000258927"/>
    </source>
</evidence>
<dbReference type="EMBL" id="CP021330">
    <property type="protein sequence ID" value="AVX03977.1"/>
    <property type="molecule type" value="Genomic_DNA"/>
</dbReference>
<reference evidence="2 3" key="1">
    <citation type="submission" date="2017-05" db="EMBL/GenBank/DDBJ databases">
        <title>Genome Analysis of Maritalea myrionectae HL2708#5.</title>
        <authorList>
            <consortium name="Cotde Inc.-PKNU"/>
            <person name="Jang D."/>
            <person name="Oh H.-M."/>
        </authorList>
    </citation>
    <scope>NUCLEOTIDE SEQUENCE [LARGE SCALE GENOMIC DNA]</scope>
    <source>
        <strain evidence="2 3">HL2708#5</strain>
    </source>
</reference>
<evidence type="ECO:0000259" key="1">
    <source>
        <dbReference type="PROSITE" id="PS51819"/>
    </source>
</evidence>
<dbReference type="AlphaFoldDB" id="A0A2R4MD65"/>
<proteinExistence type="predicted"/>
<sequence>MKTTSYYPVIMVEDVAQTVAFFTQHFGFVPRFESDWYVHLQSELVETSNIAVLQYNHPTVPKAAQAKTQGLILNFEVEDVDAQYERLKGAGLPLLLDIKSEEFGQRHFITADPNGIMIDVIQPIPPSAEFAAQYDPSALPQGEGTAP</sequence>
<protein>
    <recommendedName>
        <fullName evidence="1">VOC domain-containing protein</fullName>
    </recommendedName>
</protein>
<dbReference type="InterPro" id="IPR004360">
    <property type="entry name" value="Glyas_Fos-R_dOase_dom"/>
</dbReference>
<name>A0A2R4MD65_9HYPH</name>
<dbReference type="KEGG" id="mmyr:MXMO3_01447"/>
<dbReference type="RefSeq" id="WP_117395422.1">
    <property type="nucleotide sequence ID" value="NZ_CP021330.1"/>
</dbReference>
<keyword evidence="3" id="KW-1185">Reference proteome</keyword>
<dbReference type="InterPro" id="IPR029068">
    <property type="entry name" value="Glyas_Bleomycin-R_OHBP_Dase"/>
</dbReference>
<feature type="domain" description="VOC" evidence="1">
    <location>
        <begin position="4"/>
        <end position="123"/>
    </location>
</feature>